<dbReference type="CDD" id="cd07344">
    <property type="entry name" value="M48_yhfN_like"/>
    <property type="match status" value="1"/>
</dbReference>
<dbReference type="InterPro" id="IPR053136">
    <property type="entry name" value="UTP_pyrophosphatase-like"/>
</dbReference>
<dbReference type="Gene3D" id="3.30.2010.10">
    <property type="entry name" value="Metalloproteases ('zincins'), catalytic domain"/>
    <property type="match status" value="1"/>
</dbReference>
<accession>A0A4R0KID9</accession>
<evidence type="ECO:0000313" key="4">
    <source>
        <dbReference type="Proteomes" id="UP000291144"/>
    </source>
</evidence>
<dbReference type="AlphaFoldDB" id="A0A4R0KID9"/>
<reference evidence="3 4" key="1">
    <citation type="submission" date="2019-02" db="EMBL/GenBank/DDBJ databases">
        <title>Kribbella capetownensis sp. nov. and Kribbella speibonae sp. nov., isolated from soil.</title>
        <authorList>
            <person name="Curtis S.M."/>
            <person name="Norton I."/>
            <person name="Everest G.J."/>
            <person name="Meyers P.R."/>
        </authorList>
    </citation>
    <scope>NUCLEOTIDE SEQUENCE [LARGE SCALE GENOMIC DNA]</scope>
    <source>
        <strain evidence="3 4">NRRL B-24813</strain>
    </source>
</reference>
<comment type="caution">
    <text evidence="3">The sequence shown here is derived from an EMBL/GenBank/DDBJ whole genome shotgun (WGS) entry which is preliminary data.</text>
</comment>
<dbReference type="Proteomes" id="UP000291144">
    <property type="component" value="Unassembled WGS sequence"/>
</dbReference>
<feature type="domain" description="YgjP-like metallopeptidase" evidence="2">
    <location>
        <begin position="81"/>
        <end position="164"/>
    </location>
</feature>
<dbReference type="PANTHER" id="PTHR30399">
    <property type="entry name" value="UNCHARACTERIZED PROTEIN YGJP"/>
    <property type="match status" value="1"/>
</dbReference>
<dbReference type="EMBL" id="SJKB01000006">
    <property type="protein sequence ID" value="TCC60353.1"/>
    <property type="molecule type" value="Genomic_DNA"/>
</dbReference>
<evidence type="ECO:0000256" key="1">
    <source>
        <dbReference type="SAM" id="MobiDB-lite"/>
    </source>
</evidence>
<dbReference type="Pfam" id="PF01863">
    <property type="entry name" value="YgjP-like"/>
    <property type="match status" value="1"/>
</dbReference>
<proteinExistence type="predicted"/>
<keyword evidence="4" id="KW-1185">Reference proteome</keyword>
<dbReference type="RefSeq" id="WP_131358837.1">
    <property type="nucleotide sequence ID" value="NZ_SJKB01000006.1"/>
</dbReference>
<sequence>MADSPPRSTPGPIPPYVDIRRSKRRKRTVSAYRDGERVVVLMPDRLSATEEARWVETMLARLDKQRSRSRVSDEKLLSRAHELACRHLPEVPEPASVRWVSNQNRRWGSCTPADRSIRLSTRLQAMPAWVVDYVLIHELAHLVEPAHNAAFWELVHRYPKAERAEGYLEGVSAASSLNLDEF</sequence>
<dbReference type="OrthoDB" id="9811177at2"/>
<dbReference type="PANTHER" id="PTHR30399:SF1">
    <property type="entry name" value="UTP PYROPHOSPHATASE"/>
    <property type="match status" value="1"/>
</dbReference>
<organism evidence="3 4">
    <name type="scientific">Kribbella pittospori</name>
    <dbReference type="NCBI Taxonomy" id="722689"/>
    <lineage>
        <taxon>Bacteria</taxon>
        <taxon>Bacillati</taxon>
        <taxon>Actinomycetota</taxon>
        <taxon>Actinomycetes</taxon>
        <taxon>Propionibacteriales</taxon>
        <taxon>Kribbellaceae</taxon>
        <taxon>Kribbella</taxon>
    </lineage>
</organism>
<evidence type="ECO:0000259" key="2">
    <source>
        <dbReference type="Pfam" id="PF01863"/>
    </source>
</evidence>
<feature type="region of interest" description="Disordered" evidence="1">
    <location>
        <begin position="1"/>
        <end position="28"/>
    </location>
</feature>
<dbReference type="InterPro" id="IPR002725">
    <property type="entry name" value="YgjP-like_metallopeptidase"/>
</dbReference>
<evidence type="ECO:0000313" key="3">
    <source>
        <dbReference type="EMBL" id="TCC60353.1"/>
    </source>
</evidence>
<name>A0A4R0KID9_9ACTN</name>
<protein>
    <submittedName>
        <fullName evidence="3">M48 family peptidase</fullName>
    </submittedName>
</protein>
<gene>
    <name evidence="3" type="ORF">E0H73_20670</name>
</gene>